<name>A0AAV0XPD2_9HEMI</name>
<comment type="caution">
    <text evidence="2">The sequence shown here is derived from an EMBL/GenBank/DDBJ whole genome shotgun (WGS) entry which is preliminary data.</text>
</comment>
<reference evidence="2 3" key="1">
    <citation type="submission" date="2023-01" db="EMBL/GenBank/DDBJ databases">
        <authorList>
            <person name="Whitehead M."/>
        </authorList>
    </citation>
    <scope>NUCLEOTIDE SEQUENCE [LARGE SCALE GENOMIC DNA]</scope>
</reference>
<gene>
    <name evidence="2" type="ORF">MEUPH1_LOCUS23983</name>
</gene>
<evidence type="ECO:0000313" key="2">
    <source>
        <dbReference type="EMBL" id="CAI6369787.1"/>
    </source>
</evidence>
<protein>
    <submittedName>
        <fullName evidence="2">Uncharacterized protein</fullName>
    </submittedName>
</protein>
<sequence>MSGNITITGKNCTVYNTVHRGRGAGKRGGSRIKATVNGRGGRRGRGSGRQRQIVNGRDPDDGGRSDTRPRSRSRSTRRPAAAVRLKNIQINDIHKSNQLKSHFFR</sequence>
<feature type="region of interest" description="Disordered" evidence="1">
    <location>
        <begin position="19"/>
        <end position="105"/>
    </location>
</feature>
<evidence type="ECO:0000256" key="1">
    <source>
        <dbReference type="SAM" id="MobiDB-lite"/>
    </source>
</evidence>
<evidence type="ECO:0000313" key="3">
    <source>
        <dbReference type="Proteomes" id="UP001160148"/>
    </source>
</evidence>
<keyword evidence="3" id="KW-1185">Reference proteome</keyword>
<feature type="compositionally biased region" description="Basic and acidic residues" evidence="1">
    <location>
        <begin position="57"/>
        <end position="69"/>
    </location>
</feature>
<feature type="compositionally biased region" description="Basic residues" evidence="1">
    <location>
        <begin position="19"/>
        <end position="30"/>
    </location>
</feature>
<dbReference type="Proteomes" id="UP001160148">
    <property type="component" value="Unassembled WGS sequence"/>
</dbReference>
<proteinExistence type="predicted"/>
<dbReference type="EMBL" id="CARXXK010000062">
    <property type="protein sequence ID" value="CAI6369787.1"/>
    <property type="molecule type" value="Genomic_DNA"/>
</dbReference>
<dbReference type="AlphaFoldDB" id="A0AAV0XPD2"/>
<organism evidence="2 3">
    <name type="scientific">Macrosiphum euphorbiae</name>
    <name type="common">potato aphid</name>
    <dbReference type="NCBI Taxonomy" id="13131"/>
    <lineage>
        <taxon>Eukaryota</taxon>
        <taxon>Metazoa</taxon>
        <taxon>Ecdysozoa</taxon>
        <taxon>Arthropoda</taxon>
        <taxon>Hexapoda</taxon>
        <taxon>Insecta</taxon>
        <taxon>Pterygota</taxon>
        <taxon>Neoptera</taxon>
        <taxon>Paraneoptera</taxon>
        <taxon>Hemiptera</taxon>
        <taxon>Sternorrhyncha</taxon>
        <taxon>Aphidomorpha</taxon>
        <taxon>Aphidoidea</taxon>
        <taxon>Aphididae</taxon>
        <taxon>Macrosiphini</taxon>
        <taxon>Macrosiphum</taxon>
    </lineage>
</organism>
<feature type="compositionally biased region" description="Polar residues" evidence="1">
    <location>
        <begin position="96"/>
        <end position="105"/>
    </location>
</feature>
<accession>A0AAV0XPD2</accession>